<dbReference type="AlphaFoldDB" id="M2QWY9"/>
<proteinExistence type="predicted"/>
<dbReference type="HOGENOM" id="CLU_1137880_0_0_1"/>
<feature type="compositionally biased region" description="Gly residues" evidence="1">
    <location>
        <begin position="197"/>
        <end position="213"/>
    </location>
</feature>
<feature type="compositionally biased region" description="Gly residues" evidence="1">
    <location>
        <begin position="148"/>
        <end position="162"/>
    </location>
</feature>
<keyword evidence="4" id="KW-1185">Reference proteome</keyword>
<organism evidence="3 4">
    <name type="scientific">Ceriporiopsis subvermispora (strain B)</name>
    <name type="common">White-rot fungus</name>
    <name type="synonym">Gelatoporia subvermispora</name>
    <dbReference type="NCBI Taxonomy" id="914234"/>
    <lineage>
        <taxon>Eukaryota</taxon>
        <taxon>Fungi</taxon>
        <taxon>Dikarya</taxon>
        <taxon>Basidiomycota</taxon>
        <taxon>Agaricomycotina</taxon>
        <taxon>Agaricomycetes</taxon>
        <taxon>Polyporales</taxon>
        <taxon>Gelatoporiaceae</taxon>
        <taxon>Gelatoporia</taxon>
    </lineage>
</organism>
<feature type="region of interest" description="Disordered" evidence="1">
    <location>
        <begin position="130"/>
        <end position="168"/>
    </location>
</feature>
<keyword evidence="2" id="KW-0732">Signal</keyword>
<sequence>MRYTRIPLITLAISVANTEIVSAAPNPAGRAIDLVRRQPIDGIDTLNKLFGAPHPMANNLANNEAAIRQYTNDQSRAMQVAQHSAAATQAKTRRAQDFGTAGGNAYTGSTSSVSGGSVVNIAPDDATISNDAGSNQAASAGTTESGIATGGNGDGFGPGGNAYSGSSGNARGGTVLNKAGTVDNAGAGDGPDTNIAGSGGTSITGDAFGGNSGGSFEDPDPDNDGDADVLAGIRAIENQDNDLD</sequence>
<dbReference type="OrthoDB" id="2758303at2759"/>
<feature type="signal peptide" evidence="2">
    <location>
        <begin position="1"/>
        <end position="23"/>
    </location>
</feature>
<feature type="region of interest" description="Disordered" evidence="1">
    <location>
        <begin position="182"/>
        <end position="228"/>
    </location>
</feature>
<feature type="compositionally biased region" description="Polar residues" evidence="1">
    <location>
        <begin position="130"/>
        <end position="146"/>
    </location>
</feature>
<protein>
    <submittedName>
        <fullName evidence="3">Uncharacterized protein</fullName>
    </submittedName>
</protein>
<accession>M2QWY9</accession>
<evidence type="ECO:0000256" key="1">
    <source>
        <dbReference type="SAM" id="MobiDB-lite"/>
    </source>
</evidence>
<dbReference type="EMBL" id="KB445791">
    <property type="protein sequence ID" value="EMD41653.1"/>
    <property type="molecule type" value="Genomic_DNA"/>
</dbReference>
<dbReference type="Proteomes" id="UP000016930">
    <property type="component" value="Unassembled WGS sequence"/>
</dbReference>
<gene>
    <name evidence="3" type="ORF">CERSUDRAFT_90222</name>
</gene>
<evidence type="ECO:0000313" key="3">
    <source>
        <dbReference type="EMBL" id="EMD41653.1"/>
    </source>
</evidence>
<reference evidence="3 4" key="1">
    <citation type="journal article" date="2012" name="Proc. Natl. Acad. Sci. U.S.A.">
        <title>Comparative genomics of Ceriporiopsis subvermispora and Phanerochaete chrysosporium provide insight into selective ligninolysis.</title>
        <authorList>
            <person name="Fernandez-Fueyo E."/>
            <person name="Ruiz-Duenas F.J."/>
            <person name="Ferreira P."/>
            <person name="Floudas D."/>
            <person name="Hibbett D.S."/>
            <person name="Canessa P."/>
            <person name="Larrondo L.F."/>
            <person name="James T.Y."/>
            <person name="Seelenfreund D."/>
            <person name="Lobos S."/>
            <person name="Polanco R."/>
            <person name="Tello M."/>
            <person name="Honda Y."/>
            <person name="Watanabe T."/>
            <person name="Watanabe T."/>
            <person name="Ryu J.S."/>
            <person name="Kubicek C.P."/>
            <person name="Schmoll M."/>
            <person name="Gaskell J."/>
            <person name="Hammel K.E."/>
            <person name="St John F.J."/>
            <person name="Vanden Wymelenberg A."/>
            <person name="Sabat G."/>
            <person name="Splinter BonDurant S."/>
            <person name="Syed K."/>
            <person name="Yadav J.S."/>
            <person name="Doddapaneni H."/>
            <person name="Subramanian V."/>
            <person name="Lavin J.L."/>
            <person name="Oguiza J.A."/>
            <person name="Perez G."/>
            <person name="Pisabarro A.G."/>
            <person name="Ramirez L."/>
            <person name="Santoyo F."/>
            <person name="Master E."/>
            <person name="Coutinho P.M."/>
            <person name="Henrissat B."/>
            <person name="Lombard V."/>
            <person name="Magnuson J.K."/>
            <person name="Kuees U."/>
            <person name="Hori C."/>
            <person name="Igarashi K."/>
            <person name="Samejima M."/>
            <person name="Held B.W."/>
            <person name="Barry K.W."/>
            <person name="LaButti K.M."/>
            <person name="Lapidus A."/>
            <person name="Lindquist E.A."/>
            <person name="Lucas S.M."/>
            <person name="Riley R."/>
            <person name="Salamov A.A."/>
            <person name="Hoffmeister D."/>
            <person name="Schwenk D."/>
            <person name="Hadar Y."/>
            <person name="Yarden O."/>
            <person name="de Vries R.P."/>
            <person name="Wiebenga A."/>
            <person name="Stenlid J."/>
            <person name="Eastwood D."/>
            <person name="Grigoriev I.V."/>
            <person name="Berka R.M."/>
            <person name="Blanchette R.A."/>
            <person name="Kersten P."/>
            <person name="Martinez A.T."/>
            <person name="Vicuna R."/>
            <person name="Cullen D."/>
        </authorList>
    </citation>
    <scope>NUCLEOTIDE SEQUENCE [LARGE SCALE GENOMIC DNA]</scope>
    <source>
        <strain evidence="3 4">B</strain>
    </source>
</reference>
<feature type="chain" id="PRO_5004023859" evidence="2">
    <location>
        <begin position="24"/>
        <end position="244"/>
    </location>
</feature>
<name>M2QWY9_CERS8</name>
<evidence type="ECO:0000313" key="4">
    <source>
        <dbReference type="Proteomes" id="UP000016930"/>
    </source>
</evidence>
<feature type="compositionally biased region" description="Acidic residues" evidence="1">
    <location>
        <begin position="217"/>
        <end position="227"/>
    </location>
</feature>
<evidence type="ECO:0000256" key="2">
    <source>
        <dbReference type="SAM" id="SignalP"/>
    </source>
</evidence>